<proteinExistence type="predicted"/>
<dbReference type="RefSeq" id="XP_047775269.1">
    <property type="nucleotide sequence ID" value="XM_047924755.1"/>
</dbReference>
<reference evidence="3 4" key="1">
    <citation type="journal article" date="2021" name="Environ. Microbiol.">
        <title>Gene family expansions and transcriptome signatures uncover fungal adaptations to wood decay.</title>
        <authorList>
            <person name="Hage H."/>
            <person name="Miyauchi S."/>
            <person name="Viragh M."/>
            <person name="Drula E."/>
            <person name="Min B."/>
            <person name="Chaduli D."/>
            <person name="Navarro D."/>
            <person name="Favel A."/>
            <person name="Norest M."/>
            <person name="Lesage-Meessen L."/>
            <person name="Balint B."/>
            <person name="Merenyi Z."/>
            <person name="de Eugenio L."/>
            <person name="Morin E."/>
            <person name="Martinez A.T."/>
            <person name="Baldrian P."/>
            <person name="Stursova M."/>
            <person name="Martinez M.J."/>
            <person name="Novotny C."/>
            <person name="Magnuson J.K."/>
            <person name="Spatafora J.W."/>
            <person name="Maurice S."/>
            <person name="Pangilinan J."/>
            <person name="Andreopoulos W."/>
            <person name="LaButti K."/>
            <person name="Hundley H."/>
            <person name="Na H."/>
            <person name="Kuo A."/>
            <person name="Barry K."/>
            <person name="Lipzen A."/>
            <person name="Henrissat B."/>
            <person name="Riley R."/>
            <person name="Ahrendt S."/>
            <person name="Nagy L.G."/>
            <person name="Grigoriev I.V."/>
            <person name="Martin F."/>
            <person name="Rosso M.N."/>
        </authorList>
    </citation>
    <scope>NUCLEOTIDE SEQUENCE [LARGE SCALE GENOMIC DNA]</scope>
    <source>
        <strain evidence="3 4">CIRM-BRFM 1785</strain>
    </source>
</reference>
<protein>
    <recommendedName>
        <fullName evidence="2">F-box domain-containing protein</fullName>
    </recommendedName>
</protein>
<name>A0ABQ8K5Q5_9APHY</name>
<dbReference type="Proteomes" id="UP000814176">
    <property type="component" value="Unassembled WGS sequence"/>
</dbReference>
<dbReference type="CDD" id="cd09917">
    <property type="entry name" value="F-box_SF"/>
    <property type="match status" value="1"/>
</dbReference>
<dbReference type="PROSITE" id="PS50181">
    <property type="entry name" value="FBOX"/>
    <property type="match status" value="1"/>
</dbReference>
<evidence type="ECO:0000313" key="3">
    <source>
        <dbReference type="EMBL" id="KAH9832250.1"/>
    </source>
</evidence>
<dbReference type="GeneID" id="72005487"/>
<evidence type="ECO:0000256" key="1">
    <source>
        <dbReference type="SAM" id="MobiDB-lite"/>
    </source>
</evidence>
<dbReference type="Pfam" id="PF00646">
    <property type="entry name" value="F-box"/>
    <property type="match status" value="1"/>
</dbReference>
<dbReference type="InterPro" id="IPR036047">
    <property type="entry name" value="F-box-like_dom_sf"/>
</dbReference>
<organism evidence="3 4">
    <name type="scientific">Rhodofomes roseus</name>
    <dbReference type="NCBI Taxonomy" id="34475"/>
    <lineage>
        <taxon>Eukaryota</taxon>
        <taxon>Fungi</taxon>
        <taxon>Dikarya</taxon>
        <taxon>Basidiomycota</taxon>
        <taxon>Agaricomycotina</taxon>
        <taxon>Agaricomycetes</taxon>
        <taxon>Polyporales</taxon>
        <taxon>Rhodofomes</taxon>
    </lineage>
</organism>
<comment type="caution">
    <text evidence="3">The sequence shown here is derived from an EMBL/GenBank/DDBJ whole genome shotgun (WGS) entry which is preliminary data.</text>
</comment>
<dbReference type="SUPFAM" id="SSF81383">
    <property type="entry name" value="F-box domain"/>
    <property type="match status" value="1"/>
</dbReference>
<feature type="domain" description="F-box" evidence="2">
    <location>
        <begin position="41"/>
        <end position="90"/>
    </location>
</feature>
<feature type="region of interest" description="Disordered" evidence="1">
    <location>
        <begin position="1"/>
        <end position="20"/>
    </location>
</feature>
<keyword evidence="4" id="KW-1185">Reference proteome</keyword>
<evidence type="ECO:0000259" key="2">
    <source>
        <dbReference type="PROSITE" id="PS50181"/>
    </source>
</evidence>
<dbReference type="EMBL" id="JADCUA010000022">
    <property type="protein sequence ID" value="KAH9832250.1"/>
    <property type="molecule type" value="Genomic_DNA"/>
</dbReference>
<dbReference type="Gene3D" id="1.20.1280.50">
    <property type="match status" value="1"/>
</dbReference>
<sequence>MPRKKAKVVAHSAPQPGVTAAPRATTLTTTKKQLRGRRGSLSDMPNMPMDILLEILSHLMPMDLLNLARTSKPFRALLISRSSAGLWKASRRLVEGLPDCPNHLSEPAYANLVFSSHCHNCLKSNTQSILWEFGVRYCSSCKKSLTVTDGDGSAHARLICNHFSTIYSLLNCTEISGRKSTVYHAPQIDEVKKAMDELLSDPEKWEQYKLEQCRRVSDIEENAFACALWAAKRADARAEELDQVRHRRLQFVVSKLRDMGWGEEIDTLPDDLSPLSYHTHVRHAKEMTERAWDKIRDEMSSYMQDIKDRRVASERSAVLRDRLKTLSLLITSLRDILGRGPSMELHPKFADYALMPEFRALVEAPNEETIDWETVTVLLESLPKLNLRWLRQRVLLLGKMLETALGRVSVETDAELERKADSQNTPYDHLLDLAIAVLECRKCSERMPALDAISHRCARGLSWTLAGGASELRYLSQLLSVSRGVRPWSIDCFEVPDLEPIKRTIRACGKDPETVTVDEMDVLDVRLAVKGSFVEGKRKVMTLAAVLRTGHVDETVCESGWQFEVLSEEDKHRVLELELEAREERLLFPAVLEEDADYWCCMLCDDQAACTYPGILHHLNYMHDEGEGDDDECVFLHPDVKYLMANLESVLLPPA</sequence>
<dbReference type="SMART" id="SM00256">
    <property type="entry name" value="FBOX"/>
    <property type="match status" value="1"/>
</dbReference>
<evidence type="ECO:0000313" key="4">
    <source>
        <dbReference type="Proteomes" id="UP000814176"/>
    </source>
</evidence>
<dbReference type="InterPro" id="IPR001810">
    <property type="entry name" value="F-box_dom"/>
</dbReference>
<gene>
    <name evidence="3" type="ORF">C8Q71DRAFT_778105</name>
</gene>
<accession>A0ABQ8K5Q5</accession>